<dbReference type="RefSeq" id="XP_033600522.1">
    <property type="nucleotide sequence ID" value="XM_033748210.1"/>
</dbReference>
<feature type="chain" id="PRO_5025597666" evidence="1">
    <location>
        <begin position="19"/>
        <end position="211"/>
    </location>
</feature>
<evidence type="ECO:0000313" key="2">
    <source>
        <dbReference type="EMBL" id="KAF2758071.1"/>
    </source>
</evidence>
<keyword evidence="3" id="KW-1185">Reference proteome</keyword>
<gene>
    <name evidence="2" type="ORF">EJ05DRAFT_510905</name>
</gene>
<accession>A0A6A6WAC4</accession>
<dbReference type="Proteomes" id="UP000799437">
    <property type="component" value="Unassembled WGS sequence"/>
</dbReference>
<dbReference type="EMBL" id="ML996572">
    <property type="protein sequence ID" value="KAF2758071.1"/>
    <property type="molecule type" value="Genomic_DNA"/>
</dbReference>
<organism evidence="2 3">
    <name type="scientific">Pseudovirgaria hyperparasitica</name>
    <dbReference type="NCBI Taxonomy" id="470096"/>
    <lineage>
        <taxon>Eukaryota</taxon>
        <taxon>Fungi</taxon>
        <taxon>Dikarya</taxon>
        <taxon>Ascomycota</taxon>
        <taxon>Pezizomycotina</taxon>
        <taxon>Dothideomycetes</taxon>
        <taxon>Dothideomycetes incertae sedis</taxon>
        <taxon>Acrospermales</taxon>
        <taxon>Acrospermaceae</taxon>
        <taxon>Pseudovirgaria</taxon>
    </lineage>
</organism>
<name>A0A6A6WAC4_9PEZI</name>
<evidence type="ECO:0000256" key="1">
    <source>
        <dbReference type="SAM" id="SignalP"/>
    </source>
</evidence>
<keyword evidence="1" id="KW-0732">Signal</keyword>
<dbReference type="GeneID" id="54489264"/>
<protein>
    <submittedName>
        <fullName evidence="2">Uncharacterized protein</fullName>
    </submittedName>
</protein>
<feature type="signal peptide" evidence="1">
    <location>
        <begin position="1"/>
        <end position="18"/>
    </location>
</feature>
<dbReference type="AlphaFoldDB" id="A0A6A6WAC4"/>
<evidence type="ECO:0000313" key="3">
    <source>
        <dbReference type="Proteomes" id="UP000799437"/>
    </source>
</evidence>
<reference evidence="2" key="1">
    <citation type="journal article" date="2020" name="Stud. Mycol.">
        <title>101 Dothideomycetes genomes: a test case for predicting lifestyles and emergence of pathogens.</title>
        <authorList>
            <person name="Haridas S."/>
            <person name="Albert R."/>
            <person name="Binder M."/>
            <person name="Bloem J."/>
            <person name="Labutti K."/>
            <person name="Salamov A."/>
            <person name="Andreopoulos B."/>
            <person name="Baker S."/>
            <person name="Barry K."/>
            <person name="Bills G."/>
            <person name="Bluhm B."/>
            <person name="Cannon C."/>
            <person name="Castanera R."/>
            <person name="Culley D."/>
            <person name="Daum C."/>
            <person name="Ezra D."/>
            <person name="Gonzalez J."/>
            <person name="Henrissat B."/>
            <person name="Kuo A."/>
            <person name="Liang C."/>
            <person name="Lipzen A."/>
            <person name="Lutzoni F."/>
            <person name="Magnuson J."/>
            <person name="Mondo S."/>
            <person name="Nolan M."/>
            <person name="Ohm R."/>
            <person name="Pangilinan J."/>
            <person name="Park H.-J."/>
            <person name="Ramirez L."/>
            <person name="Alfaro M."/>
            <person name="Sun H."/>
            <person name="Tritt A."/>
            <person name="Yoshinaga Y."/>
            <person name="Zwiers L.-H."/>
            <person name="Turgeon B."/>
            <person name="Goodwin S."/>
            <person name="Spatafora J."/>
            <person name="Crous P."/>
            <person name="Grigoriev I."/>
        </authorList>
    </citation>
    <scope>NUCLEOTIDE SEQUENCE</scope>
    <source>
        <strain evidence="2">CBS 121739</strain>
    </source>
</reference>
<sequence length="211" mass="24385">MHLRSILVIIGFTTVVGAAKNKCKPPGWFERYNNQSLSEFYDRTNSPYIRSAIDFVRSASLDKVDVCRHEHKHGETLEEYVIPSTDLPAGLEKGNVVCREDGHFLEDRDIEEVQKLQFGPCNGKDKWGRHYGGSLKTFPSGDVVAFQCDYTASYKIMFWVYENVGQTCHPEDLGHMWLQIHLYCGNRPGWFAMDSWDVKYGRQHKKDRKLC</sequence>
<proteinExistence type="predicted"/>